<dbReference type="eggNOG" id="COG1109">
    <property type="taxonomic scope" value="Bacteria"/>
</dbReference>
<evidence type="ECO:0000313" key="17">
    <source>
        <dbReference type="Proteomes" id="UP000002730"/>
    </source>
</evidence>
<dbReference type="PANTHER" id="PTHR42946:SF1">
    <property type="entry name" value="PHOSPHOGLUCOMUTASE (ALPHA-D-GLUCOSE-1,6-BISPHOSPHATE-DEPENDENT)"/>
    <property type="match status" value="1"/>
</dbReference>
<dbReference type="Pfam" id="PF02879">
    <property type="entry name" value="PGM_PMM_II"/>
    <property type="match status" value="1"/>
</dbReference>
<dbReference type="HOGENOM" id="CLU_016950_7_0_9"/>
<evidence type="ECO:0000259" key="13">
    <source>
        <dbReference type="Pfam" id="PF02878"/>
    </source>
</evidence>
<dbReference type="EMBL" id="CP002160">
    <property type="protein sequence ID" value="ADL53342.1"/>
    <property type="molecule type" value="Genomic_DNA"/>
</dbReference>
<keyword evidence="2 9" id="KW-0597">Phosphoprotein</keyword>
<dbReference type="InterPro" id="IPR036900">
    <property type="entry name" value="A-D-PHexomutase_C_sf"/>
</dbReference>
<feature type="domain" description="Alpha-D-phosphohexomutase alpha/beta/alpha" evidence="15">
    <location>
        <begin position="257"/>
        <end position="367"/>
    </location>
</feature>
<dbReference type="GO" id="GO:0000287">
    <property type="term" value="F:magnesium ion binding"/>
    <property type="evidence" value="ECO:0007669"/>
    <property type="project" value="UniProtKB-UniRule"/>
</dbReference>
<evidence type="ECO:0000256" key="10">
    <source>
        <dbReference type="RuleBase" id="RU004326"/>
    </source>
</evidence>
<keyword evidence="4 9" id="KW-0460">Magnesium</keyword>
<dbReference type="SUPFAM" id="SSF53738">
    <property type="entry name" value="Phosphoglucomutase, first 3 domains"/>
    <property type="match status" value="3"/>
</dbReference>
<evidence type="ECO:0000256" key="6">
    <source>
        <dbReference type="ARBA" id="ARBA00050364"/>
    </source>
</evidence>
<feature type="active site" description="Phosphoserine intermediate" evidence="9">
    <location>
        <position position="100"/>
    </location>
</feature>
<evidence type="ECO:0000259" key="12">
    <source>
        <dbReference type="Pfam" id="PF00408"/>
    </source>
</evidence>
<evidence type="ECO:0000313" key="16">
    <source>
        <dbReference type="EMBL" id="ADL53342.1"/>
    </source>
</evidence>
<comment type="function">
    <text evidence="9 11">Catalyzes the conversion of glucosamine-6-phosphate to glucosamine-1-phosphate.</text>
</comment>
<accession>D9SWR0</accession>
<dbReference type="GO" id="GO:0005829">
    <property type="term" value="C:cytosol"/>
    <property type="evidence" value="ECO:0007669"/>
    <property type="project" value="TreeGrafter"/>
</dbReference>
<dbReference type="InterPro" id="IPR006352">
    <property type="entry name" value="GlmM_bact"/>
</dbReference>
<dbReference type="FunFam" id="3.40.120.10:FF:000001">
    <property type="entry name" value="Phosphoglucosamine mutase"/>
    <property type="match status" value="1"/>
</dbReference>
<comment type="catalytic activity">
    <reaction evidence="6 9 11">
        <text>alpha-D-glucosamine 1-phosphate = D-glucosamine 6-phosphate</text>
        <dbReference type="Rhea" id="RHEA:23424"/>
        <dbReference type="ChEBI" id="CHEBI:58516"/>
        <dbReference type="ChEBI" id="CHEBI:58725"/>
        <dbReference type="EC" id="5.4.2.10"/>
    </reaction>
</comment>
<dbReference type="NCBIfam" id="TIGR01455">
    <property type="entry name" value="glmM"/>
    <property type="match status" value="1"/>
</dbReference>
<dbReference type="Gene3D" id="3.40.120.10">
    <property type="entry name" value="Alpha-D-Glucose-1,6-Bisphosphate, subunit A, domain 3"/>
    <property type="match status" value="3"/>
</dbReference>
<feature type="domain" description="Alpha-D-phosphohexomutase C-terminal" evidence="12">
    <location>
        <begin position="373"/>
        <end position="441"/>
    </location>
</feature>
<dbReference type="InterPro" id="IPR050060">
    <property type="entry name" value="Phosphoglucosamine_mutase"/>
</dbReference>
<dbReference type="PANTHER" id="PTHR42946">
    <property type="entry name" value="PHOSPHOHEXOSE MUTASE"/>
    <property type="match status" value="1"/>
</dbReference>
<dbReference type="HAMAP" id="MF_01554_B">
    <property type="entry name" value="GlmM_B"/>
    <property type="match status" value="1"/>
</dbReference>
<evidence type="ECO:0000256" key="2">
    <source>
        <dbReference type="ARBA" id="ARBA00022553"/>
    </source>
</evidence>
<dbReference type="OrthoDB" id="9806956at2"/>
<comment type="similarity">
    <text evidence="1 9 10">Belongs to the phosphohexose mutase family.</text>
</comment>
<keyword evidence="5 9" id="KW-0413">Isomerase</keyword>
<organism evidence="16 17">
    <name type="scientific">Clostridium cellulovorans (strain ATCC 35296 / DSM 3052 / OCM 3 / 743B)</name>
    <dbReference type="NCBI Taxonomy" id="573061"/>
    <lineage>
        <taxon>Bacteria</taxon>
        <taxon>Bacillati</taxon>
        <taxon>Bacillota</taxon>
        <taxon>Clostridia</taxon>
        <taxon>Eubacteriales</taxon>
        <taxon>Clostridiaceae</taxon>
        <taxon>Clostridium</taxon>
    </lineage>
</organism>
<feature type="binding site" evidence="9">
    <location>
        <position position="244"/>
    </location>
    <ligand>
        <name>Mg(2+)</name>
        <dbReference type="ChEBI" id="CHEBI:18420"/>
    </ligand>
</feature>
<keyword evidence="3 9" id="KW-0479">Metal-binding</keyword>
<protein>
    <recommendedName>
        <fullName evidence="8 9">Phosphoglucosamine mutase</fullName>
        <ecNumber evidence="7 9">5.4.2.10</ecNumber>
    </recommendedName>
</protein>
<dbReference type="InterPro" id="IPR005843">
    <property type="entry name" value="A-D-PHexomutase_C"/>
</dbReference>
<dbReference type="AlphaFoldDB" id="D9SWR0"/>
<dbReference type="PRINTS" id="PR00509">
    <property type="entry name" value="PGMPMM"/>
</dbReference>
<evidence type="ECO:0000256" key="3">
    <source>
        <dbReference type="ARBA" id="ARBA00022723"/>
    </source>
</evidence>
<dbReference type="GO" id="GO:0005975">
    <property type="term" value="P:carbohydrate metabolic process"/>
    <property type="evidence" value="ECO:0007669"/>
    <property type="project" value="InterPro"/>
</dbReference>
<sequence length="447" mass="48373">MSRLFGTDGVRGIANSELSSELAYKLGRAGAYVLTEGTHKPKIIVGMDTRISCDMLEAALVSGILSVGAEAICIGVIPTPAVAYLTRKYNADAGVVISASHNPVEFNGIKFFNSNGYKLSDEIEDKIQAIIENGMDEIQSPVGSQIGRKIVNDKAEEDYIKYIKNTIDGDLKGIKVALDCANGAASHVAVQAFRELGAEVVVINNTPDGLNINDNCGSTHPEELFAYVTRKKCNLGLAFDGDADRCLAVDEYGNLVDGDKMLAICAKDLKAKGKLSKETLVVTVMSNMGLFLALDREKINSVKTKVGDRYVLEEMVKEGYNLGGEQSGHIIFLDHNTTGDGLLTAVQLASIVKQSGKSLSELATIMKTLPQVLVNATVPNDKKNIYLEDQEIIRKIQEIEVALHGTGRVLIRPSGTEPLVRVMLEGENQIEIEEMANELAQMILDKV</sequence>
<dbReference type="SUPFAM" id="SSF55957">
    <property type="entry name" value="Phosphoglucomutase, C-terminal domain"/>
    <property type="match status" value="1"/>
</dbReference>
<dbReference type="FunFam" id="3.30.310.50:FF:000001">
    <property type="entry name" value="Phosphoglucosamine mutase"/>
    <property type="match status" value="1"/>
</dbReference>
<dbReference type="InterPro" id="IPR005845">
    <property type="entry name" value="A-D-PHexomutase_a/b/a-II"/>
</dbReference>
<dbReference type="InterPro" id="IPR005846">
    <property type="entry name" value="A-D-PHexomutase_a/b/a-III"/>
</dbReference>
<dbReference type="Gene3D" id="3.30.310.50">
    <property type="entry name" value="Alpha-D-phosphohexomutase, C-terminal domain"/>
    <property type="match status" value="1"/>
</dbReference>
<keyword evidence="17" id="KW-1185">Reference proteome</keyword>
<evidence type="ECO:0000259" key="14">
    <source>
        <dbReference type="Pfam" id="PF02879"/>
    </source>
</evidence>
<comment type="cofactor">
    <cofactor evidence="9">
        <name>Mg(2+)</name>
        <dbReference type="ChEBI" id="CHEBI:18420"/>
    </cofactor>
    <text evidence="9">Binds 1 Mg(2+) ion per subunit.</text>
</comment>
<dbReference type="InterPro" id="IPR005844">
    <property type="entry name" value="A-D-PHexomutase_a/b/a-I"/>
</dbReference>
<dbReference type="KEGG" id="ccb:Clocel_3672"/>
<feature type="domain" description="Alpha-D-phosphohexomutase alpha/beta/alpha" evidence="13">
    <location>
        <begin position="3"/>
        <end position="134"/>
    </location>
</feature>
<dbReference type="InterPro" id="IPR016055">
    <property type="entry name" value="A-D-PHexomutase_a/b/a-I/II/III"/>
</dbReference>
<name>D9SWR0_CLOC7</name>
<gene>
    <name evidence="9" type="primary">glmM</name>
    <name evidence="16" type="ordered locus">Clocel_3672</name>
</gene>
<evidence type="ECO:0000256" key="8">
    <source>
        <dbReference type="ARBA" id="ARBA00068193"/>
    </source>
</evidence>
<evidence type="ECO:0000256" key="7">
    <source>
        <dbReference type="ARBA" id="ARBA00066330"/>
    </source>
</evidence>
<comment type="PTM">
    <text evidence="9">Activated by phosphorylation.</text>
</comment>
<dbReference type="GO" id="GO:0008966">
    <property type="term" value="F:phosphoglucosamine mutase activity"/>
    <property type="evidence" value="ECO:0007669"/>
    <property type="project" value="UniProtKB-UniRule"/>
</dbReference>
<evidence type="ECO:0000256" key="11">
    <source>
        <dbReference type="RuleBase" id="RU004327"/>
    </source>
</evidence>
<feature type="binding site" description="via phosphate group" evidence="9">
    <location>
        <position position="100"/>
    </location>
    <ligand>
        <name>Mg(2+)</name>
        <dbReference type="ChEBI" id="CHEBI:18420"/>
    </ligand>
</feature>
<evidence type="ECO:0000256" key="9">
    <source>
        <dbReference type="HAMAP-Rule" id="MF_01554"/>
    </source>
</evidence>
<dbReference type="Pfam" id="PF02878">
    <property type="entry name" value="PGM_PMM_I"/>
    <property type="match status" value="1"/>
</dbReference>
<dbReference type="FunFam" id="3.40.120.10:FF:000002">
    <property type="entry name" value="Phosphoglucosamine mutase"/>
    <property type="match status" value="1"/>
</dbReference>
<dbReference type="GO" id="GO:0004615">
    <property type="term" value="F:phosphomannomutase activity"/>
    <property type="evidence" value="ECO:0007669"/>
    <property type="project" value="TreeGrafter"/>
</dbReference>
<evidence type="ECO:0000256" key="4">
    <source>
        <dbReference type="ARBA" id="ARBA00022842"/>
    </source>
</evidence>
<dbReference type="CDD" id="cd05802">
    <property type="entry name" value="GlmM"/>
    <property type="match status" value="1"/>
</dbReference>
<evidence type="ECO:0000259" key="15">
    <source>
        <dbReference type="Pfam" id="PF02880"/>
    </source>
</evidence>
<dbReference type="Pfam" id="PF02880">
    <property type="entry name" value="PGM_PMM_III"/>
    <property type="match status" value="1"/>
</dbReference>
<feature type="binding site" evidence="9">
    <location>
        <position position="240"/>
    </location>
    <ligand>
        <name>Mg(2+)</name>
        <dbReference type="ChEBI" id="CHEBI:18420"/>
    </ligand>
</feature>
<dbReference type="NCBIfam" id="NF008139">
    <property type="entry name" value="PRK10887.1"/>
    <property type="match status" value="1"/>
</dbReference>
<dbReference type="InterPro" id="IPR005841">
    <property type="entry name" value="Alpha-D-phosphohexomutase_SF"/>
</dbReference>
<feature type="modified residue" description="Phosphoserine" evidence="9">
    <location>
        <position position="100"/>
    </location>
</feature>
<evidence type="ECO:0000256" key="1">
    <source>
        <dbReference type="ARBA" id="ARBA00010231"/>
    </source>
</evidence>
<reference evidence="16 17" key="1">
    <citation type="submission" date="2010-08" db="EMBL/GenBank/DDBJ databases">
        <title>Complete sequence of Clostridium cellulovorans 743B.</title>
        <authorList>
            <consortium name="US DOE Joint Genome Institute"/>
            <person name="Lucas S."/>
            <person name="Copeland A."/>
            <person name="Lapidus A."/>
            <person name="Cheng J.-F."/>
            <person name="Bruce D."/>
            <person name="Goodwin L."/>
            <person name="Pitluck S."/>
            <person name="Chertkov O."/>
            <person name="Detter J.C."/>
            <person name="Han C."/>
            <person name="Tapia R."/>
            <person name="Land M."/>
            <person name="Hauser L."/>
            <person name="Chang Y.-J."/>
            <person name="Jeffries C."/>
            <person name="Kyrpides N."/>
            <person name="Ivanova N."/>
            <person name="Mikhailova N."/>
            <person name="Hemme C.L."/>
            <person name="Woyke T."/>
        </authorList>
    </citation>
    <scope>NUCLEOTIDE SEQUENCE [LARGE SCALE GENOMIC DNA]</scope>
    <source>
        <strain evidence="17">ATCC 35296 / DSM 3052 / OCM 3 / 743B</strain>
    </source>
</reference>
<proteinExistence type="inferred from homology"/>
<dbReference type="Pfam" id="PF00408">
    <property type="entry name" value="PGM_PMM_IV"/>
    <property type="match status" value="1"/>
</dbReference>
<dbReference type="GO" id="GO:0009252">
    <property type="term" value="P:peptidoglycan biosynthetic process"/>
    <property type="evidence" value="ECO:0007669"/>
    <property type="project" value="TreeGrafter"/>
</dbReference>
<dbReference type="RefSeq" id="WP_010073680.1">
    <property type="nucleotide sequence ID" value="NC_014393.1"/>
</dbReference>
<feature type="domain" description="Alpha-D-phosphohexomutase alpha/beta/alpha" evidence="14">
    <location>
        <begin position="157"/>
        <end position="253"/>
    </location>
</feature>
<dbReference type="STRING" id="573061.Clocel_3672"/>
<feature type="binding site" evidence="9">
    <location>
        <position position="242"/>
    </location>
    <ligand>
        <name>Mg(2+)</name>
        <dbReference type="ChEBI" id="CHEBI:18420"/>
    </ligand>
</feature>
<dbReference type="EC" id="5.4.2.10" evidence="7 9"/>
<dbReference type="GO" id="GO:0006048">
    <property type="term" value="P:UDP-N-acetylglucosamine biosynthetic process"/>
    <property type="evidence" value="ECO:0007669"/>
    <property type="project" value="TreeGrafter"/>
</dbReference>
<dbReference type="PROSITE" id="PS00710">
    <property type="entry name" value="PGM_PMM"/>
    <property type="match status" value="1"/>
</dbReference>
<dbReference type="InterPro" id="IPR016066">
    <property type="entry name" value="A-D-PHexomutase_CS"/>
</dbReference>
<evidence type="ECO:0000256" key="5">
    <source>
        <dbReference type="ARBA" id="ARBA00023235"/>
    </source>
</evidence>
<dbReference type="Proteomes" id="UP000002730">
    <property type="component" value="Chromosome"/>
</dbReference>